<proteinExistence type="predicted"/>
<sequence>MARRLSRWINIHFKEEAHVKVRSESIGRTRVGEEPLWLHECAIRTSFDELQTIDDLGRIMSNRFRDIHESRCFLGDIMPLLRSLIWKELEGITPDLLPRINVSKV</sequence>
<evidence type="ECO:0000313" key="1">
    <source>
        <dbReference type="EMBL" id="ERN07069.1"/>
    </source>
</evidence>
<gene>
    <name evidence="1" type="ORF">AMTR_s00019p00059140</name>
</gene>
<dbReference type="Gramene" id="ERN07069">
    <property type="protein sequence ID" value="ERN07069"/>
    <property type="gene ID" value="AMTR_s00019p00059140"/>
</dbReference>
<name>W1PH99_AMBTC</name>
<dbReference type="Proteomes" id="UP000017836">
    <property type="component" value="Unassembled WGS sequence"/>
</dbReference>
<accession>W1PH99</accession>
<dbReference type="EMBL" id="KI393807">
    <property type="protein sequence ID" value="ERN07069.1"/>
    <property type="molecule type" value="Genomic_DNA"/>
</dbReference>
<keyword evidence="2" id="KW-1185">Reference proteome</keyword>
<reference evidence="2" key="1">
    <citation type="journal article" date="2013" name="Science">
        <title>The Amborella genome and the evolution of flowering plants.</title>
        <authorList>
            <consortium name="Amborella Genome Project"/>
        </authorList>
    </citation>
    <scope>NUCLEOTIDE SEQUENCE [LARGE SCALE GENOMIC DNA]</scope>
</reference>
<protein>
    <submittedName>
        <fullName evidence="1">Uncharacterized protein</fullName>
    </submittedName>
</protein>
<organism evidence="1 2">
    <name type="scientific">Amborella trichopoda</name>
    <dbReference type="NCBI Taxonomy" id="13333"/>
    <lineage>
        <taxon>Eukaryota</taxon>
        <taxon>Viridiplantae</taxon>
        <taxon>Streptophyta</taxon>
        <taxon>Embryophyta</taxon>
        <taxon>Tracheophyta</taxon>
        <taxon>Spermatophyta</taxon>
        <taxon>Magnoliopsida</taxon>
        <taxon>Amborellales</taxon>
        <taxon>Amborellaceae</taxon>
        <taxon>Amborella</taxon>
    </lineage>
</organism>
<evidence type="ECO:0000313" key="2">
    <source>
        <dbReference type="Proteomes" id="UP000017836"/>
    </source>
</evidence>
<dbReference type="AlphaFoldDB" id="W1PH99"/>
<dbReference type="HOGENOM" id="CLU_2240208_0_0_1"/>